<feature type="region of interest" description="Disordered" evidence="1">
    <location>
        <begin position="1"/>
        <end position="21"/>
    </location>
</feature>
<name>A0A498JCY1_MALDO</name>
<proteinExistence type="predicted"/>
<dbReference type="EMBL" id="RDQH01000334">
    <property type="protein sequence ID" value="RXH92705.1"/>
    <property type="molecule type" value="Genomic_DNA"/>
</dbReference>
<evidence type="ECO:0008006" key="4">
    <source>
        <dbReference type="Google" id="ProtNLM"/>
    </source>
</evidence>
<protein>
    <recommendedName>
        <fullName evidence="4">t-SNARE coiled-coil homology domain-containing protein</fullName>
    </recommendedName>
</protein>
<evidence type="ECO:0000256" key="1">
    <source>
        <dbReference type="SAM" id="MobiDB-lite"/>
    </source>
</evidence>
<gene>
    <name evidence="2" type="ORF">DVH24_033601</name>
</gene>
<organism evidence="2 3">
    <name type="scientific">Malus domestica</name>
    <name type="common">Apple</name>
    <name type="synonym">Pyrus malus</name>
    <dbReference type="NCBI Taxonomy" id="3750"/>
    <lineage>
        <taxon>Eukaryota</taxon>
        <taxon>Viridiplantae</taxon>
        <taxon>Streptophyta</taxon>
        <taxon>Embryophyta</taxon>
        <taxon>Tracheophyta</taxon>
        <taxon>Spermatophyta</taxon>
        <taxon>Magnoliopsida</taxon>
        <taxon>eudicotyledons</taxon>
        <taxon>Gunneridae</taxon>
        <taxon>Pentapetalae</taxon>
        <taxon>rosids</taxon>
        <taxon>fabids</taxon>
        <taxon>Rosales</taxon>
        <taxon>Rosaceae</taxon>
        <taxon>Amygdaloideae</taxon>
        <taxon>Maleae</taxon>
        <taxon>Malus</taxon>
    </lineage>
</organism>
<dbReference type="Proteomes" id="UP000290289">
    <property type="component" value="Chromosome 8"/>
</dbReference>
<evidence type="ECO:0000313" key="2">
    <source>
        <dbReference type="EMBL" id="RXH92705.1"/>
    </source>
</evidence>
<comment type="caution">
    <text evidence="2">The sequence shown here is derived from an EMBL/GenBank/DDBJ whole genome shotgun (WGS) entry which is preliminary data.</text>
</comment>
<keyword evidence="3" id="KW-1185">Reference proteome</keyword>
<sequence length="88" mass="10087">MAGYGNVVPYRSREGLNPRPATNMDEIQLRIDPMYADLDEDIKGLHNQVAQVIGTEAKFQNEFLDQLVCYHTLDIVACIFHFILNYRG</sequence>
<evidence type="ECO:0000313" key="3">
    <source>
        <dbReference type="Proteomes" id="UP000290289"/>
    </source>
</evidence>
<dbReference type="AlphaFoldDB" id="A0A498JCY1"/>
<reference evidence="2 3" key="1">
    <citation type="submission" date="2018-10" db="EMBL/GenBank/DDBJ databases">
        <title>A high-quality apple genome assembly.</title>
        <authorList>
            <person name="Hu J."/>
        </authorList>
    </citation>
    <scope>NUCLEOTIDE SEQUENCE [LARGE SCALE GENOMIC DNA]</scope>
    <source>
        <strain evidence="3">cv. HFTH1</strain>
        <tissue evidence="2">Young leaf</tissue>
    </source>
</reference>
<accession>A0A498JCY1</accession>